<dbReference type="EMBL" id="CP059378">
    <property type="protein sequence ID" value="QLY81500.1"/>
    <property type="molecule type" value="Genomic_DNA"/>
</dbReference>
<dbReference type="InterPro" id="IPR010310">
    <property type="entry name" value="T7SS_ESAT-6-like"/>
</dbReference>
<dbReference type="Pfam" id="PF06013">
    <property type="entry name" value="WXG100"/>
    <property type="match status" value="1"/>
</dbReference>
<dbReference type="SUPFAM" id="SSF140453">
    <property type="entry name" value="EsxAB dimer-like"/>
    <property type="match status" value="1"/>
</dbReference>
<evidence type="ECO:0000256" key="1">
    <source>
        <dbReference type="RuleBase" id="RU362001"/>
    </source>
</evidence>
<dbReference type="AlphaFoldDB" id="A0A7D7A5Y3"/>
<protein>
    <recommendedName>
        <fullName evidence="1">ESAT-6-like protein</fullName>
    </recommendedName>
</protein>
<comment type="similarity">
    <text evidence="1">Belongs to the WXG100 family.</text>
</comment>
<dbReference type="Proteomes" id="UP000512286">
    <property type="component" value="Chromosome"/>
</dbReference>
<accession>A0A7D7A5Y3</accession>
<dbReference type="RefSeq" id="WP_181603073.1">
    <property type="nucleotide sequence ID" value="NZ_CP059378.1"/>
</dbReference>
<gene>
    <name evidence="2" type="ORF">HZF06_07920</name>
</gene>
<evidence type="ECO:0000313" key="2">
    <source>
        <dbReference type="EMBL" id="QLY81500.1"/>
    </source>
</evidence>
<organism evidence="2 3">
    <name type="scientific">Clostridium intestinale</name>
    <dbReference type="NCBI Taxonomy" id="36845"/>
    <lineage>
        <taxon>Bacteria</taxon>
        <taxon>Bacillati</taxon>
        <taxon>Bacillota</taxon>
        <taxon>Clostridia</taxon>
        <taxon>Eubacteriales</taxon>
        <taxon>Clostridiaceae</taxon>
        <taxon>Clostridium</taxon>
    </lineage>
</organism>
<dbReference type="InterPro" id="IPR036689">
    <property type="entry name" value="ESAT-6-like_sf"/>
</dbReference>
<dbReference type="Gene3D" id="1.10.287.1060">
    <property type="entry name" value="ESAT-6-like"/>
    <property type="match status" value="1"/>
</dbReference>
<dbReference type="KEGG" id="cint:HZF06_07920"/>
<dbReference type="NCBIfam" id="TIGR03930">
    <property type="entry name" value="WXG100_ESAT6"/>
    <property type="match status" value="1"/>
</dbReference>
<sequence>MSTIQLNAADFERASRLFKNSRERCITLESNIKNNTENLLSSWQGESKKAFEKEYRTLEKGMSNYKDLLTEIADELSKISSAFTEADETIRRSLSGN</sequence>
<reference evidence="2 3" key="1">
    <citation type="submission" date="2020-07" db="EMBL/GenBank/DDBJ databases">
        <title>Electron transfer.</title>
        <authorList>
            <person name="Huang L."/>
            <person name="Liu X."/>
            <person name="Zhou S."/>
        </authorList>
    </citation>
    <scope>NUCLEOTIDE SEQUENCE [LARGE SCALE GENOMIC DNA]</scope>
    <source>
        <strain evidence="2 3">Lx1</strain>
    </source>
</reference>
<evidence type="ECO:0000313" key="3">
    <source>
        <dbReference type="Proteomes" id="UP000512286"/>
    </source>
</evidence>
<proteinExistence type="inferred from homology"/>
<name>A0A7D7A5Y3_9CLOT</name>